<accession>A0ABV6JPS4</accession>
<evidence type="ECO:0000259" key="1">
    <source>
        <dbReference type="Pfam" id="PF13946"/>
    </source>
</evidence>
<organism evidence="2 3">
    <name type="scientific">Roseomonas elaeocarpi</name>
    <dbReference type="NCBI Taxonomy" id="907779"/>
    <lineage>
        <taxon>Bacteria</taxon>
        <taxon>Pseudomonadati</taxon>
        <taxon>Pseudomonadota</taxon>
        <taxon>Alphaproteobacteria</taxon>
        <taxon>Acetobacterales</taxon>
        <taxon>Roseomonadaceae</taxon>
        <taxon>Roseomonas</taxon>
    </lineage>
</organism>
<dbReference type="Pfam" id="PF13946">
    <property type="entry name" value="DUF4214"/>
    <property type="match status" value="2"/>
</dbReference>
<feature type="non-terminal residue" evidence="2">
    <location>
        <position position="1"/>
    </location>
</feature>
<gene>
    <name evidence="2" type="ORF">ACFFGY_05550</name>
</gene>
<dbReference type="InterPro" id="IPR025282">
    <property type="entry name" value="DUF4214"/>
</dbReference>
<proteinExistence type="predicted"/>
<reference evidence="2 3" key="1">
    <citation type="submission" date="2024-09" db="EMBL/GenBank/DDBJ databases">
        <authorList>
            <person name="Sun Q."/>
            <person name="Mori K."/>
        </authorList>
    </citation>
    <scope>NUCLEOTIDE SEQUENCE [LARGE SCALE GENOMIC DNA]</scope>
    <source>
        <strain evidence="2 3">TBRC 5777</strain>
    </source>
</reference>
<feature type="domain" description="DUF4214" evidence="1">
    <location>
        <begin position="130"/>
        <end position="194"/>
    </location>
</feature>
<feature type="domain" description="DUF4214" evidence="1">
    <location>
        <begin position="8"/>
        <end position="73"/>
    </location>
</feature>
<dbReference type="RefSeq" id="WP_377043429.1">
    <property type="nucleotide sequence ID" value="NZ_JBHLUN010000005.1"/>
</dbReference>
<evidence type="ECO:0000313" key="3">
    <source>
        <dbReference type="Proteomes" id="UP001589865"/>
    </source>
</evidence>
<dbReference type="InterPro" id="IPR038255">
    <property type="entry name" value="PBS_linker_sf"/>
</dbReference>
<dbReference type="Gene3D" id="1.10.3130.20">
    <property type="entry name" value="Phycobilisome linker domain"/>
    <property type="match status" value="2"/>
</dbReference>
<name>A0ABV6JPS4_9PROT</name>
<sequence>LVRVAAIMFDSDEFRARFGGTSDAELLTRLYQAALGRAPDAGGMSYYLNALQHGETREHVFAIFANSAEAASLYEQNHPQGTWVPDTAAQQVLRAYDAVLDGKPDAGSLHDWSVALSSGTASLRDLYIQLMDTPEFHALHDGQSNEAFIAQIYENALERGISTAELAPWTAVFAAGTTRLDATLGTGESTEAQAGYTAPHVEIASNWLN</sequence>
<protein>
    <submittedName>
        <fullName evidence="2">DUF4214 domain-containing protein</fullName>
    </submittedName>
</protein>
<evidence type="ECO:0000313" key="2">
    <source>
        <dbReference type="EMBL" id="MFC0407704.1"/>
    </source>
</evidence>
<comment type="caution">
    <text evidence="2">The sequence shown here is derived from an EMBL/GenBank/DDBJ whole genome shotgun (WGS) entry which is preliminary data.</text>
</comment>
<dbReference type="EMBL" id="JBHLUN010000005">
    <property type="protein sequence ID" value="MFC0407704.1"/>
    <property type="molecule type" value="Genomic_DNA"/>
</dbReference>
<dbReference type="Proteomes" id="UP001589865">
    <property type="component" value="Unassembled WGS sequence"/>
</dbReference>
<keyword evidence="3" id="KW-1185">Reference proteome</keyword>